<dbReference type="EMBL" id="LSTV01000003">
    <property type="protein sequence ID" value="OAH49822.1"/>
    <property type="molecule type" value="Genomic_DNA"/>
</dbReference>
<reference evidence="4 5" key="1">
    <citation type="submission" date="2016-02" db="EMBL/GenBank/DDBJ databases">
        <authorList>
            <person name="Wen L."/>
            <person name="He K."/>
            <person name="Yang H."/>
        </authorList>
    </citation>
    <scope>NUCLEOTIDE SEQUENCE [LARGE SCALE GENOMIC DNA]</scope>
    <source>
        <strain evidence="4 5">CD11_3</strain>
    </source>
</reference>
<feature type="transmembrane region" description="Helical" evidence="2">
    <location>
        <begin position="160"/>
        <end position="179"/>
    </location>
</feature>
<accession>A0A177K8W3</accession>
<dbReference type="RefSeq" id="WP_064003068.1">
    <property type="nucleotide sequence ID" value="NZ_LSTV01000003.1"/>
</dbReference>
<keyword evidence="2" id="KW-0812">Transmembrane</keyword>
<dbReference type="InterPro" id="IPR018929">
    <property type="entry name" value="DUF2510"/>
</dbReference>
<comment type="caution">
    <text evidence="4">The sequence shown here is derived from an EMBL/GenBank/DDBJ whole genome shotgun (WGS) entry which is preliminary data.</text>
</comment>
<feature type="transmembrane region" description="Helical" evidence="2">
    <location>
        <begin position="191"/>
        <end position="212"/>
    </location>
</feature>
<sequence>MSRQAPAGWYPDPGEPDQLRWWDGTEWATDTVAPRTPVAVDDPEPAAAPAPAPTSSLNPAPAPTPAPAPGAARAGTVWIWAAIAASVLPLYTGAFLDGEAVARLFGEASAALTPAGWIVAGLSLLVVVDLVLVALAVLFARLDHRALRRRGIPSPFGWGWAALAFVATLGVYVAGRTFVVHRETGRGLAPFWGWLIATAVGLVVFAVWITLFSDAAWEAVTTAR</sequence>
<feature type="transmembrane region" description="Helical" evidence="2">
    <location>
        <begin position="77"/>
        <end position="96"/>
    </location>
</feature>
<keyword evidence="2" id="KW-0472">Membrane</keyword>
<feature type="region of interest" description="Disordered" evidence="1">
    <location>
        <begin position="1"/>
        <end position="20"/>
    </location>
</feature>
<evidence type="ECO:0000313" key="4">
    <source>
        <dbReference type="EMBL" id="OAH49822.1"/>
    </source>
</evidence>
<gene>
    <name evidence="4" type="ORF">AYL44_09570</name>
</gene>
<dbReference type="Pfam" id="PF10708">
    <property type="entry name" value="DUF2510"/>
    <property type="match status" value="1"/>
</dbReference>
<protein>
    <recommendedName>
        <fullName evidence="3">DUF2510 domain-containing protein</fullName>
    </recommendedName>
</protein>
<feature type="region of interest" description="Disordered" evidence="1">
    <location>
        <begin position="30"/>
        <end position="68"/>
    </location>
</feature>
<feature type="domain" description="DUF2510" evidence="3">
    <location>
        <begin position="7"/>
        <end position="38"/>
    </location>
</feature>
<evidence type="ECO:0000256" key="2">
    <source>
        <dbReference type="SAM" id="Phobius"/>
    </source>
</evidence>
<name>A0A177K8W3_9MICO</name>
<dbReference type="OrthoDB" id="5244233at2"/>
<feature type="transmembrane region" description="Helical" evidence="2">
    <location>
        <begin position="116"/>
        <end position="139"/>
    </location>
</feature>
<keyword evidence="2" id="KW-1133">Transmembrane helix</keyword>
<evidence type="ECO:0000256" key="1">
    <source>
        <dbReference type="SAM" id="MobiDB-lite"/>
    </source>
</evidence>
<proteinExistence type="predicted"/>
<organism evidence="4 5">
    <name type="scientific">Microbacterium oleivorans</name>
    <dbReference type="NCBI Taxonomy" id="273677"/>
    <lineage>
        <taxon>Bacteria</taxon>
        <taxon>Bacillati</taxon>
        <taxon>Actinomycetota</taxon>
        <taxon>Actinomycetes</taxon>
        <taxon>Micrococcales</taxon>
        <taxon>Microbacteriaceae</taxon>
        <taxon>Microbacterium</taxon>
    </lineage>
</organism>
<evidence type="ECO:0000313" key="5">
    <source>
        <dbReference type="Proteomes" id="UP000076998"/>
    </source>
</evidence>
<evidence type="ECO:0000259" key="3">
    <source>
        <dbReference type="Pfam" id="PF10708"/>
    </source>
</evidence>
<dbReference type="Proteomes" id="UP000076998">
    <property type="component" value="Unassembled WGS sequence"/>
</dbReference>
<dbReference type="AlphaFoldDB" id="A0A177K8W3"/>